<dbReference type="GO" id="GO:0005576">
    <property type="term" value="C:extracellular region"/>
    <property type="evidence" value="ECO:0007669"/>
    <property type="project" value="UniProtKB-SubCell"/>
</dbReference>
<dbReference type="InterPro" id="IPR029058">
    <property type="entry name" value="AB_hydrolase_fold"/>
</dbReference>
<dbReference type="Pfam" id="PF01083">
    <property type="entry name" value="Cutinase"/>
    <property type="match status" value="1"/>
</dbReference>
<evidence type="ECO:0000256" key="1">
    <source>
        <dbReference type="ARBA" id="ARBA00004613"/>
    </source>
</evidence>
<evidence type="ECO:0000313" key="13">
    <source>
        <dbReference type="EMBL" id="RDW72187.1"/>
    </source>
</evidence>
<evidence type="ECO:0000256" key="7">
    <source>
        <dbReference type="ARBA" id="ARBA00022801"/>
    </source>
</evidence>
<comment type="caution">
    <text evidence="13">The sequence shown here is derived from an EMBL/GenBank/DDBJ whole genome shotgun (WGS) entry which is preliminary data.</text>
</comment>
<feature type="active site" evidence="10">
    <location>
        <position position="224"/>
    </location>
</feature>
<feature type="signal peptide" evidence="12">
    <location>
        <begin position="1"/>
        <end position="17"/>
    </location>
</feature>
<keyword evidence="5" id="KW-0964">Secreted</keyword>
<dbReference type="SUPFAM" id="SSF53474">
    <property type="entry name" value="alpha/beta-Hydrolases"/>
    <property type="match status" value="1"/>
</dbReference>
<evidence type="ECO:0000256" key="4">
    <source>
        <dbReference type="ARBA" id="ARBA00022487"/>
    </source>
</evidence>
<keyword evidence="14" id="KW-1185">Reference proteome</keyword>
<dbReference type="PANTHER" id="PTHR48250:SF1">
    <property type="entry name" value="CUTINASE"/>
    <property type="match status" value="1"/>
</dbReference>
<dbReference type="Proteomes" id="UP000256328">
    <property type="component" value="Unassembled WGS sequence"/>
</dbReference>
<dbReference type="AlphaFoldDB" id="A0A3D8RDQ0"/>
<dbReference type="EMBL" id="PDLN01000011">
    <property type="protein sequence ID" value="RDW72187.1"/>
    <property type="molecule type" value="Genomic_DNA"/>
</dbReference>
<evidence type="ECO:0000313" key="14">
    <source>
        <dbReference type="Proteomes" id="UP000256328"/>
    </source>
</evidence>
<evidence type="ECO:0000256" key="11">
    <source>
        <dbReference type="PIRSR" id="PIRSR611150-2"/>
    </source>
</evidence>
<comment type="catalytic activity">
    <reaction evidence="9">
        <text>cutin + H2O = cutin monomers.</text>
        <dbReference type="EC" id="3.1.1.74"/>
    </reaction>
</comment>
<comment type="subcellular location">
    <subcellularLocation>
        <location evidence="1">Secreted</location>
    </subcellularLocation>
</comment>
<keyword evidence="4" id="KW-0719">Serine esterase</keyword>
<feature type="chain" id="PRO_5017634792" description="cutinase" evidence="12">
    <location>
        <begin position="18"/>
        <end position="254"/>
    </location>
</feature>
<name>A0A3D8RDQ0_9HELO</name>
<dbReference type="GO" id="GO:0050525">
    <property type="term" value="F:cutinase activity"/>
    <property type="evidence" value="ECO:0007669"/>
    <property type="project" value="UniProtKB-EC"/>
</dbReference>
<dbReference type="SMART" id="SM01110">
    <property type="entry name" value="Cutinase"/>
    <property type="match status" value="1"/>
</dbReference>
<evidence type="ECO:0000256" key="6">
    <source>
        <dbReference type="ARBA" id="ARBA00022729"/>
    </source>
</evidence>
<dbReference type="EC" id="3.1.1.74" evidence="3"/>
<evidence type="ECO:0000256" key="8">
    <source>
        <dbReference type="ARBA" id="ARBA00023157"/>
    </source>
</evidence>
<dbReference type="OrthoDB" id="3225429at2759"/>
<organism evidence="13 14">
    <name type="scientific">Coleophoma crateriformis</name>
    <dbReference type="NCBI Taxonomy" id="565419"/>
    <lineage>
        <taxon>Eukaryota</taxon>
        <taxon>Fungi</taxon>
        <taxon>Dikarya</taxon>
        <taxon>Ascomycota</taxon>
        <taxon>Pezizomycotina</taxon>
        <taxon>Leotiomycetes</taxon>
        <taxon>Helotiales</taxon>
        <taxon>Dermateaceae</taxon>
        <taxon>Coleophoma</taxon>
    </lineage>
</organism>
<gene>
    <name evidence="13" type="ORF">BP5796_08221</name>
</gene>
<evidence type="ECO:0000256" key="10">
    <source>
        <dbReference type="PIRSR" id="PIRSR611150-1"/>
    </source>
</evidence>
<reference evidence="13 14" key="1">
    <citation type="journal article" date="2018" name="IMA Fungus">
        <title>IMA Genome-F 9: Draft genome sequence of Annulohypoxylon stygium, Aspergillus mulundensis, Berkeleyomyces basicola (syn. Thielaviopsis basicola), Ceratocystis smalleyi, two Cercospora beticola strains, Coleophoma cylindrospora, Fusarium fracticaudum, Phialophora cf. hyalina, and Morchella septimelata.</title>
        <authorList>
            <person name="Wingfield B.D."/>
            <person name="Bills G.F."/>
            <person name="Dong Y."/>
            <person name="Huang W."/>
            <person name="Nel W.J."/>
            <person name="Swalarsk-Parry B.S."/>
            <person name="Vaghefi N."/>
            <person name="Wilken P.M."/>
            <person name="An Z."/>
            <person name="de Beer Z.W."/>
            <person name="De Vos L."/>
            <person name="Chen L."/>
            <person name="Duong T.A."/>
            <person name="Gao Y."/>
            <person name="Hammerbacher A."/>
            <person name="Kikkert J.R."/>
            <person name="Li Y."/>
            <person name="Li H."/>
            <person name="Li K."/>
            <person name="Li Q."/>
            <person name="Liu X."/>
            <person name="Ma X."/>
            <person name="Naidoo K."/>
            <person name="Pethybridge S.J."/>
            <person name="Sun J."/>
            <person name="Steenkamp E.T."/>
            <person name="van der Nest M.A."/>
            <person name="van Wyk S."/>
            <person name="Wingfield M.J."/>
            <person name="Xiong C."/>
            <person name="Yue Q."/>
            <person name="Zhang X."/>
        </authorList>
    </citation>
    <scope>NUCLEOTIDE SEQUENCE [LARGE SCALE GENOMIC DNA]</scope>
    <source>
        <strain evidence="13 14">BP5796</strain>
    </source>
</reference>
<dbReference type="InterPro" id="IPR011150">
    <property type="entry name" value="Cutinase_monf"/>
</dbReference>
<evidence type="ECO:0000256" key="12">
    <source>
        <dbReference type="SAM" id="SignalP"/>
    </source>
</evidence>
<dbReference type="FunFam" id="3.40.50.1820:FF:000244">
    <property type="entry name" value="Cutinase"/>
    <property type="match status" value="1"/>
</dbReference>
<dbReference type="PRINTS" id="PR00129">
    <property type="entry name" value="CUTINASE"/>
</dbReference>
<dbReference type="InterPro" id="IPR043579">
    <property type="entry name" value="CUTINASE_2"/>
</dbReference>
<evidence type="ECO:0000256" key="3">
    <source>
        <dbReference type="ARBA" id="ARBA00013095"/>
    </source>
</evidence>
<evidence type="ECO:0000256" key="9">
    <source>
        <dbReference type="ARBA" id="ARBA00034045"/>
    </source>
</evidence>
<keyword evidence="6 12" id="KW-0732">Signal</keyword>
<feature type="disulfide bond" evidence="11">
    <location>
        <begin position="85"/>
        <end position="161"/>
    </location>
</feature>
<sequence>MLFSSVTFLSILALAFAAPATVPTAKHETLLSRNLNSLLTAILNAAPGLEGDINDITGILTATEALLAVVTGTQTTYNELATKACTAYTIIFARGTSEPGNVGILAGPPLFDALKSLVGSSALTIQGVNDYSASVEGFLEGGDPAGSAEMAAQIEAALTKCPNTKLAIGGYSQGGQIVHNAAAMLPAATAAKISSVVIFGDPDNGKAVANVDSSKVLVVCHAGDDICLGGDLILLPHLTYAEDATTAASFIVAA</sequence>
<dbReference type="PANTHER" id="PTHR48250">
    <property type="entry name" value="CUTINASE 2-RELATED"/>
    <property type="match status" value="1"/>
</dbReference>
<dbReference type="GO" id="GO:0016052">
    <property type="term" value="P:carbohydrate catabolic process"/>
    <property type="evidence" value="ECO:0007669"/>
    <property type="project" value="TreeGrafter"/>
</dbReference>
<proteinExistence type="inferred from homology"/>
<keyword evidence="8 11" id="KW-1015">Disulfide bond</keyword>
<feature type="active site" description="Nucleophile" evidence="10">
    <location>
        <position position="172"/>
    </location>
</feature>
<dbReference type="InterPro" id="IPR000675">
    <property type="entry name" value="Cutinase/axe"/>
</dbReference>
<protein>
    <recommendedName>
        <fullName evidence="3">cutinase</fullName>
        <ecNumber evidence="3">3.1.1.74</ecNumber>
    </recommendedName>
</protein>
<feature type="active site" description="Proton donor/acceptor" evidence="10">
    <location>
        <position position="237"/>
    </location>
</feature>
<evidence type="ECO:0000256" key="2">
    <source>
        <dbReference type="ARBA" id="ARBA00007534"/>
    </source>
</evidence>
<evidence type="ECO:0000256" key="5">
    <source>
        <dbReference type="ARBA" id="ARBA00022525"/>
    </source>
</evidence>
<accession>A0A3D8RDQ0</accession>
<feature type="disulfide bond" evidence="11">
    <location>
        <begin position="220"/>
        <end position="227"/>
    </location>
</feature>
<dbReference type="Gene3D" id="3.40.50.1820">
    <property type="entry name" value="alpha/beta hydrolase"/>
    <property type="match status" value="1"/>
</dbReference>
<keyword evidence="7" id="KW-0378">Hydrolase</keyword>
<dbReference type="PROSITE" id="PS00931">
    <property type="entry name" value="CUTINASE_2"/>
    <property type="match status" value="1"/>
</dbReference>
<comment type="similarity">
    <text evidence="2">Belongs to the cutinase family.</text>
</comment>